<protein>
    <recommendedName>
        <fullName evidence="2">protein-tyrosine sulfotransferase</fullName>
        <ecNumber evidence="2">2.8.2.20</ecNumber>
    </recommendedName>
</protein>
<keyword evidence="3" id="KW-0808">Transferase</keyword>
<reference evidence="7 8" key="1">
    <citation type="submission" date="2023-10" db="EMBL/GenBank/DDBJ databases">
        <authorList>
            <person name="Maclean D."/>
            <person name="Macfadyen A."/>
        </authorList>
    </citation>
    <scope>NUCLEOTIDE SEQUENCE [LARGE SCALE GENOMIC DNA]</scope>
</reference>
<gene>
    <name evidence="7" type="ORF">CVIRNUC_000749</name>
</gene>
<evidence type="ECO:0000313" key="8">
    <source>
        <dbReference type="Proteomes" id="UP001314263"/>
    </source>
</evidence>
<dbReference type="Proteomes" id="UP001314263">
    <property type="component" value="Unassembled WGS sequence"/>
</dbReference>
<name>A0AAV1HU16_9CHLO</name>
<evidence type="ECO:0000256" key="2">
    <source>
        <dbReference type="ARBA" id="ARBA00013262"/>
    </source>
</evidence>
<dbReference type="InterPro" id="IPR027417">
    <property type="entry name" value="P-loop_NTPase"/>
</dbReference>
<dbReference type="InterPro" id="IPR011990">
    <property type="entry name" value="TPR-like_helical_dom_sf"/>
</dbReference>
<dbReference type="Gene3D" id="1.25.40.10">
    <property type="entry name" value="Tetratricopeptide repeat domain"/>
    <property type="match status" value="1"/>
</dbReference>
<evidence type="ECO:0000313" key="7">
    <source>
        <dbReference type="EMBL" id="CAK0736461.1"/>
    </source>
</evidence>
<keyword evidence="6" id="KW-0732">Signal</keyword>
<accession>A0AAV1HU16</accession>
<evidence type="ECO:0000256" key="5">
    <source>
        <dbReference type="SAM" id="MobiDB-lite"/>
    </source>
</evidence>
<comment type="similarity">
    <text evidence="1">Belongs to the protein sulfotransferase family.</text>
</comment>
<dbReference type="Gene3D" id="3.40.50.300">
    <property type="entry name" value="P-loop containing nucleotide triphosphate hydrolases"/>
    <property type="match status" value="1"/>
</dbReference>
<comment type="caution">
    <text evidence="7">The sequence shown here is derived from an EMBL/GenBank/DDBJ whole genome shotgun (WGS) entry which is preliminary data.</text>
</comment>
<feature type="chain" id="PRO_5043527633" description="protein-tyrosine sulfotransferase" evidence="6">
    <location>
        <begin position="22"/>
        <end position="586"/>
    </location>
</feature>
<organism evidence="7 8">
    <name type="scientific">Coccomyxa viridis</name>
    <dbReference type="NCBI Taxonomy" id="1274662"/>
    <lineage>
        <taxon>Eukaryota</taxon>
        <taxon>Viridiplantae</taxon>
        <taxon>Chlorophyta</taxon>
        <taxon>core chlorophytes</taxon>
        <taxon>Trebouxiophyceae</taxon>
        <taxon>Trebouxiophyceae incertae sedis</taxon>
        <taxon>Coccomyxaceae</taxon>
        <taxon>Coccomyxa</taxon>
    </lineage>
</organism>
<feature type="signal peptide" evidence="6">
    <location>
        <begin position="1"/>
        <end position="21"/>
    </location>
</feature>
<dbReference type="EC" id="2.8.2.20" evidence="2"/>
<feature type="region of interest" description="Disordered" evidence="5">
    <location>
        <begin position="208"/>
        <end position="240"/>
    </location>
</feature>
<dbReference type="InterPro" id="IPR026634">
    <property type="entry name" value="TPST-like"/>
</dbReference>
<evidence type="ECO:0000256" key="3">
    <source>
        <dbReference type="ARBA" id="ARBA00022679"/>
    </source>
</evidence>
<dbReference type="SUPFAM" id="SSF52540">
    <property type="entry name" value="P-loop containing nucleoside triphosphate hydrolases"/>
    <property type="match status" value="1"/>
</dbReference>
<dbReference type="PANTHER" id="PTHR12788">
    <property type="entry name" value="PROTEIN-TYROSINE SULFOTRANSFERASE 2"/>
    <property type="match status" value="1"/>
</dbReference>
<dbReference type="Pfam" id="PF13424">
    <property type="entry name" value="TPR_12"/>
    <property type="match status" value="1"/>
</dbReference>
<sequence length="586" mass="65676">MRLAGFIETVVLAFVSLRCMAQEIHQAENVGRLEENAQLTRAALRDNPTDSRLYAQLGTLLHHLDFISPNGGARIPEAEQAYLKAVELSGGEPRVRAGLYGNIGALLMGAAGRMEDALEYTEKSIEAGREINIPDSTLTAGSYFNRGKILGMLGREEDAQEAYKEAALVSEGVAAGSFAKALASLKAYDEDLVAKMEEAVRFLQLERDSTGEPAATGGEADLAESLPSSRRRRQRSRSKAASAGELRERWSWLSEIKPEDKPWIYFALHRGYNAKAEYDKAWEHLVEANRLQRDTYTFNPQEETRIVRGLVQAFPVGAKDESLRNALEGNVGSRDKTPIFVVGLPRSGSTLVEQILASHPSVWGAGEDTEFAPLLPKLFRILQSQSGSPADIGDEYVDKMRQRVPKMRNVTRIVDKMLRNAFNLGYIQLALPRSCVIHTVRHPLDVALSCFSQPFEGRGLPWAAQLDEVANAIKNHHDVMRHWDALLPGRVLHVPYEQLVEDQEGWSRRLLQHCGLPWDDSVLEFHKTERDVQTASLSQVRQKLYKTAIGKWRRYEDKLQPIMTDLHGYIEDYEATLGARKAHDEL</sequence>
<evidence type="ECO:0000256" key="4">
    <source>
        <dbReference type="ARBA" id="ARBA00048460"/>
    </source>
</evidence>
<feature type="compositionally biased region" description="Basic residues" evidence="5">
    <location>
        <begin position="229"/>
        <end position="238"/>
    </location>
</feature>
<dbReference type="EMBL" id="CAUYUE010000001">
    <property type="protein sequence ID" value="CAK0736461.1"/>
    <property type="molecule type" value="Genomic_DNA"/>
</dbReference>
<keyword evidence="8" id="KW-1185">Reference proteome</keyword>
<dbReference type="SUPFAM" id="SSF48452">
    <property type="entry name" value="TPR-like"/>
    <property type="match status" value="1"/>
</dbReference>
<dbReference type="Pfam" id="PF13469">
    <property type="entry name" value="Sulfotransfer_3"/>
    <property type="match status" value="1"/>
</dbReference>
<evidence type="ECO:0000256" key="6">
    <source>
        <dbReference type="SAM" id="SignalP"/>
    </source>
</evidence>
<evidence type="ECO:0000256" key="1">
    <source>
        <dbReference type="ARBA" id="ARBA00009988"/>
    </source>
</evidence>
<dbReference type="GO" id="GO:0008476">
    <property type="term" value="F:protein-tyrosine sulfotransferase activity"/>
    <property type="evidence" value="ECO:0007669"/>
    <property type="project" value="UniProtKB-EC"/>
</dbReference>
<dbReference type="GO" id="GO:0005794">
    <property type="term" value="C:Golgi apparatus"/>
    <property type="evidence" value="ECO:0007669"/>
    <property type="project" value="UniProtKB-ARBA"/>
</dbReference>
<proteinExistence type="inferred from homology"/>
<comment type="catalytic activity">
    <reaction evidence="4">
        <text>L-tyrosyl-[protein] + 3'-phosphoadenylyl sulfate = O-sulfo-L-tyrosine-[protein] + adenosine 3',5'-bisphosphate + H(+)</text>
        <dbReference type="Rhea" id="RHEA:16801"/>
        <dbReference type="Rhea" id="RHEA-COMP:10136"/>
        <dbReference type="Rhea" id="RHEA-COMP:11688"/>
        <dbReference type="ChEBI" id="CHEBI:15378"/>
        <dbReference type="ChEBI" id="CHEBI:46858"/>
        <dbReference type="ChEBI" id="CHEBI:58339"/>
        <dbReference type="ChEBI" id="CHEBI:58343"/>
        <dbReference type="ChEBI" id="CHEBI:65286"/>
        <dbReference type="EC" id="2.8.2.20"/>
    </reaction>
</comment>
<dbReference type="PANTHER" id="PTHR12788:SF10">
    <property type="entry name" value="PROTEIN-TYROSINE SULFOTRANSFERASE"/>
    <property type="match status" value="1"/>
</dbReference>
<dbReference type="AlphaFoldDB" id="A0AAV1HU16"/>